<dbReference type="AlphaFoldDB" id="A0A9D1A8Y4"/>
<evidence type="ECO:0000313" key="3">
    <source>
        <dbReference type="Proteomes" id="UP000824258"/>
    </source>
</evidence>
<evidence type="ECO:0000313" key="2">
    <source>
        <dbReference type="EMBL" id="HIR10486.1"/>
    </source>
</evidence>
<dbReference type="Pfam" id="PF04854">
    <property type="entry name" value="DUF624"/>
    <property type="match status" value="1"/>
</dbReference>
<feature type="transmembrane region" description="Helical" evidence="1">
    <location>
        <begin position="112"/>
        <end position="139"/>
    </location>
</feature>
<comment type="caution">
    <text evidence="2">The sequence shown here is derived from an EMBL/GenBank/DDBJ whole genome shotgun (WGS) entry which is preliminary data.</text>
</comment>
<dbReference type="Proteomes" id="UP000824258">
    <property type="component" value="Unassembled WGS sequence"/>
</dbReference>
<feature type="transmembrane region" description="Helical" evidence="1">
    <location>
        <begin position="74"/>
        <end position="106"/>
    </location>
</feature>
<gene>
    <name evidence="2" type="ORF">IAA70_08785</name>
</gene>
<dbReference type="InterPro" id="IPR006938">
    <property type="entry name" value="DUF624"/>
</dbReference>
<feature type="transmembrane region" description="Helical" evidence="1">
    <location>
        <begin position="160"/>
        <end position="181"/>
    </location>
</feature>
<reference evidence="2" key="1">
    <citation type="submission" date="2020-10" db="EMBL/GenBank/DDBJ databases">
        <authorList>
            <person name="Gilroy R."/>
        </authorList>
    </citation>
    <scope>NUCLEOTIDE SEQUENCE</scope>
    <source>
        <strain evidence="2">ChiHjej9B8-7071</strain>
    </source>
</reference>
<name>A0A9D1A8Y4_9FIRM</name>
<proteinExistence type="predicted"/>
<keyword evidence="1" id="KW-1133">Transmembrane helix</keyword>
<feature type="transmembrane region" description="Helical" evidence="1">
    <location>
        <begin position="187"/>
        <end position="209"/>
    </location>
</feature>
<protein>
    <submittedName>
        <fullName evidence="2">DUF624 domain-containing protein</fullName>
    </submittedName>
</protein>
<feature type="transmembrane region" description="Helical" evidence="1">
    <location>
        <begin position="25"/>
        <end position="53"/>
    </location>
</feature>
<organism evidence="2 3">
    <name type="scientific">Candidatus Avoscillospira stercoripullorum</name>
    <dbReference type="NCBI Taxonomy" id="2840709"/>
    <lineage>
        <taxon>Bacteria</taxon>
        <taxon>Bacillati</taxon>
        <taxon>Bacillota</taxon>
        <taxon>Clostridia</taxon>
        <taxon>Eubacteriales</taxon>
        <taxon>Oscillospiraceae</taxon>
        <taxon>Oscillospiraceae incertae sedis</taxon>
        <taxon>Candidatus Avoscillospira</taxon>
    </lineage>
</organism>
<accession>A0A9D1A8Y4</accession>
<keyword evidence="1" id="KW-0812">Transmembrane</keyword>
<dbReference type="EMBL" id="DVGD01000290">
    <property type="protein sequence ID" value="HIR10486.1"/>
    <property type="molecule type" value="Genomic_DNA"/>
</dbReference>
<sequence length="217" mass="24121">MGDGNKTGAPLAGVLGKFLLVYRNLFELICLNVFFVICCVPVVTIPMAVSALAQTMMALHREQDTHLLRRYWSLFLHPVLGQYFTVLPLLLLEAFLGFGLLIYIGARNAAPIVWVGCGMNVVAFGLSVAAGMYLVPWMVSSGEKYWAAWKHAFLLAVAKLPYTVTALAAMALIWIICLRWFQQCWIAFFLVVFSLSSYIGTACADRWVVELLGDETD</sequence>
<evidence type="ECO:0000256" key="1">
    <source>
        <dbReference type="SAM" id="Phobius"/>
    </source>
</evidence>
<reference evidence="2" key="2">
    <citation type="journal article" date="2021" name="PeerJ">
        <title>Extensive microbial diversity within the chicken gut microbiome revealed by metagenomics and culture.</title>
        <authorList>
            <person name="Gilroy R."/>
            <person name="Ravi A."/>
            <person name="Getino M."/>
            <person name="Pursley I."/>
            <person name="Horton D.L."/>
            <person name="Alikhan N.F."/>
            <person name="Baker D."/>
            <person name="Gharbi K."/>
            <person name="Hall N."/>
            <person name="Watson M."/>
            <person name="Adriaenssens E.M."/>
            <person name="Foster-Nyarko E."/>
            <person name="Jarju S."/>
            <person name="Secka A."/>
            <person name="Antonio M."/>
            <person name="Oren A."/>
            <person name="Chaudhuri R.R."/>
            <person name="La Ragione R."/>
            <person name="Hildebrand F."/>
            <person name="Pallen M.J."/>
        </authorList>
    </citation>
    <scope>NUCLEOTIDE SEQUENCE</scope>
    <source>
        <strain evidence="2">ChiHjej9B8-7071</strain>
    </source>
</reference>
<keyword evidence="1" id="KW-0472">Membrane</keyword>